<accession>A0A813C4U0</accession>
<dbReference type="InterPro" id="IPR050113">
    <property type="entry name" value="Ub_conjugating_enzyme"/>
</dbReference>
<dbReference type="InterPro" id="IPR000608">
    <property type="entry name" value="UBC"/>
</dbReference>
<dbReference type="PROSITE" id="PS50127">
    <property type="entry name" value="UBC_2"/>
    <property type="match status" value="1"/>
</dbReference>
<dbReference type="Proteomes" id="UP000601435">
    <property type="component" value="Unassembled WGS sequence"/>
</dbReference>
<dbReference type="Pfam" id="PF00179">
    <property type="entry name" value="UQ_con"/>
    <property type="match status" value="1"/>
</dbReference>
<dbReference type="SMART" id="SM00212">
    <property type="entry name" value="UBCc"/>
    <property type="match status" value="1"/>
</dbReference>
<evidence type="ECO:0000313" key="3">
    <source>
        <dbReference type="EMBL" id="CAE7937054.1"/>
    </source>
</evidence>
<dbReference type="Gene3D" id="3.90.550.10">
    <property type="entry name" value="Spore Coat Polysaccharide Biosynthesis Protein SpsA, Chain A"/>
    <property type="match status" value="1"/>
</dbReference>
<dbReference type="OrthoDB" id="109543at2759"/>
<dbReference type="InterPro" id="IPR029044">
    <property type="entry name" value="Nucleotide-diphossugar_trans"/>
</dbReference>
<dbReference type="Gene3D" id="3.10.110.10">
    <property type="entry name" value="Ubiquitin Conjugating Enzyme"/>
    <property type="match status" value="1"/>
</dbReference>
<dbReference type="SUPFAM" id="SSF54495">
    <property type="entry name" value="UBC-like"/>
    <property type="match status" value="1"/>
</dbReference>
<dbReference type="CDD" id="cd23955">
    <property type="entry name" value="UBCc_invertebrate"/>
    <property type="match status" value="1"/>
</dbReference>
<evidence type="ECO:0000259" key="2">
    <source>
        <dbReference type="PROSITE" id="PS50127"/>
    </source>
</evidence>
<feature type="region of interest" description="Disordered" evidence="1">
    <location>
        <begin position="1079"/>
        <end position="1098"/>
    </location>
</feature>
<feature type="domain" description="UBC core" evidence="2">
    <location>
        <begin position="201"/>
        <end position="370"/>
    </location>
</feature>
<dbReference type="SUPFAM" id="SSF53448">
    <property type="entry name" value="Nucleotide-diphospho-sugar transferases"/>
    <property type="match status" value="1"/>
</dbReference>
<sequence>IFDGVFTKLAAWNLTDFEKVLLLDLDIIPFRPMDELFDLPCPAAMVRGQGENDHGKEVDGRRFFAGGDHQEYPWGQTGGINAGVILLQPDAEIFRQMNLEVTCKNHPCHIAGNGPEQDYLSRFFASRRDSPWHQISVAWNYQLHQSLFSVERVIEWHRFMVTSGKEFSQADLDWMPQRMRMGLEMSSAPRHPMAMSLQKSVALRRLRADWRELREHPLPGIAAAPLAENQQEWHANLAPESGHYAGLLLHVVLTFPDSYPTDPPKVRLCTSIPHSNVIPSVDQEKNFICIDMLKNFFWMGGEDSSRPYEGWSTAYSVSSILLQIQCFLFDEWAQNYDGRYKHTLWDAVVEEGGHRRSAQEVRQHLQRAQEEAAALTCSCGHCGTKPWPEVEVRTLRIPGIHLVGDTPKAHGITFRIDRVLADGRMEVTPEGGQSLTVTASHFGPGPFPWSQEPAKSHTVAVARACQAPAKKPIECHLQLSEVGSCSTLLEPSSETHRSTGSSLFMHPVHLPRPLARARRWPLSQLQVGSEVQGRVVRHRDLGFGCRCQGLLHCRQARGRELKVGDGVKAFVASVEPEKWRVDLVLHPPASQLELNSWQAAGTEVTGVVVGMQAHGIVVDIGAEAGLVHLWQRGGNEVAVREAQTASIDETHLPGNLSALPKPLFARVLLQSLNLADLGHLTHASRSLRAMSEEASNIFWDLRSLCCFHTRTRFDEDGCILGVGVGITEEDGRYHLTCDFDPLSQLAFHQLGVRKGVWRNQISYWLPLAIDALHFHRAKPSLSKVLQVLGTGKVAEQTRSFGPKRRRVEENSEPNPAPGFHALLELWVTKSEAVKAEFEAFRAGTLPSFDPKVVLSVLPKLMNSQVVLLMKGETWASQKALSGYMGFHHLLLSICREEPAVQTELEKRISDFVAAEEERVKSKVPNLGEFICLISASEKHDWQSVAEPLLAEVFDRNVLWLLKKHPHLGQLSDVGISRERLRASFQEALVSLRLIMFNAWFLKNVARTGEEGANSALLRYERTKGVAPKDQIEAVHRAVRRICEVSSWEAYFDTLGVRRVAPLELCRWLRQSVLNSSRKGYHRRGRFPTRARPVRNAPA</sequence>
<keyword evidence="4" id="KW-1185">Reference proteome</keyword>
<protein>
    <recommendedName>
        <fullName evidence="2">UBC core domain-containing protein</fullName>
    </recommendedName>
</protein>
<comment type="caution">
    <text evidence="3">The sequence shown here is derived from an EMBL/GenBank/DDBJ whole genome shotgun (WGS) entry which is preliminary data.</text>
</comment>
<feature type="compositionally biased region" description="Basic residues" evidence="1">
    <location>
        <begin position="1079"/>
        <end position="1092"/>
    </location>
</feature>
<gene>
    <name evidence="3" type="ORF">SNEC2469_LOCUS32835</name>
</gene>
<dbReference type="PANTHER" id="PTHR24067">
    <property type="entry name" value="UBIQUITIN-CONJUGATING ENZYME E2"/>
    <property type="match status" value="1"/>
</dbReference>
<dbReference type="InterPro" id="IPR016135">
    <property type="entry name" value="UBQ-conjugating_enzyme/RWD"/>
</dbReference>
<proteinExistence type="predicted"/>
<organism evidence="3 4">
    <name type="scientific">Symbiodinium necroappetens</name>
    <dbReference type="NCBI Taxonomy" id="1628268"/>
    <lineage>
        <taxon>Eukaryota</taxon>
        <taxon>Sar</taxon>
        <taxon>Alveolata</taxon>
        <taxon>Dinophyceae</taxon>
        <taxon>Suessiales</taxon>
        <taxon>Symbiodiniaceae</taxon>
        <taxon>Symbiodinium</taxon>
    </lineage>
</organism>
<name>A0A813C4U0_9DINO</name>
<dbReference type="EMBL" id="CAJNJA010084364">
    <property type="protein sequence ID" value="CAE7937054.1"/>
    <property type="molecule type" value="Genomic_DNA"/>
</dbReference>
<reference evidence="3" key="1">
    <citation type="submission" date="2021-02" db="EMBL/GenBank/DDBJ databases">
        <authorList>
            <person name="Dougan E. K."/>
            <person name="Rhodes N."/>
            <person name="Thang M."/>
            <person name="Chan C."/>
        </authorList>
    </citation>
    <scope>NUCLEOTIDE SEQUENCE</scope>
</reference>
<dbReference type="AlphaFoldDB" id="A0A813C4U0"/>
<evidence type="ECO:0000256" key="1">
    <source>
        <dbReference type="SAM" id="MobiDB-lite"/>
    </source>
</evidence>
<evidence type="ECO:0000313" key="4">
    <source>
        <dbReference type="Proteomes" id="UP000601435"/>
    </source>
</evidence>
<feature type="non-terminal residue" evidence="3">
    <location>
        <position position="1098"/>
    </location>
</feature>